<protein>
    <submittedName>
        <fullName evidence="3">CheY chemotaxis protein or a CheY-like REC (Receiver) domain</fullName>
    </submittedName>
</protein>
<dbReference type="STRING" id="187868.SAMN05192589_11183"/>
<dbReference type="GO" id="GO:0000160">
    <property type="term" value="P:phosphorelay signal transduction system"/>
    <property type="evidence" value="ECO:0007669"/>
    <property type="project" value="InterPro"/>
</dbReference>
<reference evidence="3 4" key="1">
    <citation type="submission" date="2016-10" db="EMBL/GenBank/DDBJ databases">
        <authorList>
            <person name="de Groot N.N."/>
        </authorList>
    </citation>
    <scope>NUCLEOTIDE SEQUENCE [LARGE SCALE GENOMIC DNA]</scope>
    <source>
        <strain evidence="3 4">DSM 16619</strain>
    </source>
</reference>
<dbReference type="InterPro" id="IPR011006">
    <property type="entry name" value="CheY-like_superfamily"/>
</dbReference>
<organism evidence="3 4">
    <name type="scientific">Paracidovorax valerianellae</name>
    <dbReference type="NCBI Taxonomy" id="187868"/>
    <lineage>
        <taxon>Bacteria</taxon>
        <taxon>Pseudomonadati</taxon>
        <taxon>Pseudomonadota</taxon>
        <taxon>Betaproteobacteria</taxon>
        <taxon>Burkholderiales</taxon>
        <taxon>Comamonadaceae</taxon>
        <taxon>Paracidovorax</taxon>
    </lineage>
</organism>
<keyword evidence="1" id="KW-0597">Phosphoprotein</keyword>
<accession>A0A1G6ZHV9</accession>
<dbReference type="Proteomes" id="UP000198781">
    <property type="component" value="Unassembled WGS sequence"/>
</dbReference>
<keyword evidence="4" id="KW-1185">Reference proteome</keyword>
<dbReference type="OrthoDB" id="8905968at2"/>
<dbReference type="EMBL" id="FMZC01000011">
    <property type="protein sequence ID" value="SDE01385.1"/>
    <property type="molecule type" value="Genomic_DNA"/>
</dbReference>
<evidence type="ECO:0000313" key="3">
    <source>
        <dbReference type="EMBL" id="SDE01385.1"/>
    </source>
</evidence>
<name>A0A1G6ZHV9_9BURK</name>
<dbReference type="SUPFAM" id="SSF52172">
    <property type="entry name" value="CheY-like"/>
    <property type="match status" value="1"/>
</dbReference>
<dbReference type="RefSeq" id="WP_092744861.1">
    <property type="nucleotide sequence ID" value="NZ_FMZC01000011.1"/>
</dbReference>
<feature type="domain" description="Response regulatory" evidence="2">
    <location>
        <begin position="9"/>
        <end position="127"/>
    </location>
</feature>
<dbReference type="SMART" id="SM00448">
    <property type="entry name" value="REC"/>
    <property type="match status" value="1"/>
</dbReference>
<dbReference type="PROSITE" id="PS50110">
    <property type="entry name" value="RESPONSE_REGULATORY"/>
    <property type="match status" value="1"/>
</dbReference>
<evidence type="ECO:0000259" key="2">
    <source>
        <dbReference type="PROSITE" id="PS50110"/>
    </source>
</evidence>
<feature type="modified residue" description="4-aspartylphosphate" evidence="1">
    <location>
        <position position="59"/>
    </location>
</feature>
<proteinExistence type="predicted"/>
<evidence type="ECO:0000313" key="4">
    <source>
        <dbReference type="Proteomes" id="UP000198781"/>
    </source>
</evidence>
<gene>
    <name evidence="3" type="ORF">SAMN05192589_11183</name>
</gene>
<evidence type="ECO:0000256" key="1">
    <source>
        <dbReference type="PROSITE-ProRule" id="PRU00169"/>
    </source>
</evidence>
<dbReference type="Gene3D" id="3.40.50.2300">
    <property type="match status" value="1"/>
</dbReference>
<dbReference type="InterPro" id="IPR001789">
    <property type="entry name" value="Sig_transdc_resp-reg_receiver"/>
</dbReference>
<sequence length="131" mass="14529">MTRLPHLPLLLLVEPQFVLRRTIVSVARDLGLVEFHEATSVARALPVLAARPFFGLVLDCDDVSASTDLLSRLRSGAFACPADMPVLALSSQVDPERDAWREAIGVQDTLRKPFKIRTLLESVQAMAEHKR</sequence>
<dbReference type="AlphaFoldDB" id="A0A1G6ZHV9"/>